<keyword evidence="2" id="KW-0812">Transmembrane</keyword>
<feature type="transmembrane region" description="Helical" evidence="2">
    <location>
        <begin position="7"/>
        <end position="26"/>
    </location>
</feature>
<dbReference type="Pfam" id="PF10648">
    <property type="entry name" value="Gmad2"/>
    <property type="match status" value="1"/>
</dbReference>
<name>A0A1G2PV41_9BACT</name>
<protein>
    <recommendedName>
        <fullName evidence="3">GerMN domain-containing protein</fullName>
    </recommendedName>
</protein>
<keyword evidence="2" id="KW-0472">Membrane</keyword>
<evidence type="ECO:0000313" key="4">
    <source>
        <dbReference type="EMBL" id="OHA52187.1"/>
    </source>
</evidence>
<dbReference type="InterPro" id="IPR018911">
    <property type="entry name" value="Gmad2_Ig-like_dom"/>
</dbReference>
<dbReference type="InterPro" id="IPR019606">
    <property type="entry name" value="GerMN"/>
</dbReference>
<proteinExistence type="predicted"/>
<evidence type="ECO:0000256" key="2">
    <source>
        <dbReference type="SAM" id="Phobius"/>
    </source>
</evidence>
<comment type="caution">
    <text evidence="4">The sequence shown here is derived from an EMBL/GenBank/DDBJ whole genome shotgun (WGS) entry which is preliminary data.</text>
</comment>
<organism evidence="4 5">
    <name type="scientific">Candidatus Terrybacteria bacterium RIFCSPLOWO2_01_FULL_40_23</name>
    <dbReference type="NCBI Taxonomy" id="1802366"/>
    <lineage>
        <taxon>Bacteria</taxon>
        <taxon>Candidatus Terryibacteriota</taxon>
    </lineage>
</organism>
<feature type="compositionally biased region" description="Polar residues" evidence="1">
    <location>
        <begin position="37"/>
        <end position="53"/>
    </location>
</feature>
<evidence type="ECO:0000313" key="5">
    <source>
        <dbReference type="Proteomes" id="UP000176951"/>
    </source>
</evidence>
<dbReference type="AlphaFoldDB" id="A0A1G2PV41"/>
<reference evidence="4 5" key="1">
    <citation type="journal article" date="2016" name="Nat. Commun.">
        <title>Thousands of microbial genomes shed light on interconnected biogeochemical processes in an aquifer system.</title>
        <authorList>
            <person name="Anantharaman K."/>
            <person name="Brown C.T."/>
            <person name="Hug L.A."/>
            <person name="Sharon I."/>
            <person name="Castelle C.J."/>
            <person name="Probst A.J."/>
            <person name="Thomas B.C."/>
            <person name="Singh A."/>
            <person name="Wilkins M.J."/>
            <person name="Karaoz U."/>
            <person name="Brodie E.L."/>
            <person name="Williams K.H."/>
            <person name="Hubbard S.S."/>
            <person name="Banfield J.F."/>
        </authorList>
    </citation>
    <scope>NUCLEOTIDE SEQUENCE [LARGE SCALE GENOMIC DNA]</scope>
</reference>
<evidence type="ECO:0000256" key="1">
    <source>
        <dbReference type="SAM" id="MobiDB-lite"/>
    </source>
</evidence>
<keyword evidence="2" id="KW-1133">Transmembrane helix</keyword>
<feature type="domain" description="GerMN" evidence="3">
    <location>
        <begin position="198"/>
        <end position="289"/>
    </location>
</feature>
<dbReference type="Pfam" id="PF10646">
    <property type="entry name" value="Germane"/>
    <property type="match status" value="1"/>
</dbReference>
<evidence type="ECO:0000259" key="3">
    <source>
        <dbReference type="SMART" id="SM00909"/>
    </source>
</evidence>
<dbReference type="EMBL" id="MHSW01000012">
    <property type="protein sequence ID" value="OHA52187.1"/>
    <property type="molecule type" value="Genomic_DNA"/>
</dbReference>
<feature type="region of interest" description="Disordered" evidence="1">
    <location>
        <begin position="37"/>
        <end position="57"/>
    </location>
</feature>
<sequence length="290" mass="31820">MKHNKITLFFSITVVLLLLAVVFFYYKQDDQSQSSVLPTANEEQVPSPETQPASPLKEVNITVSEPKANDEVGLPLIVRGQARVFESTVNYRLKDADGSLLVENFTTALSPDMGQFGAFEISTMYPKPKGISGTVEVFWYSPKDGEELDKVIVPVVFAEVETTNVKVFFGNRKMDPGSLNCDKVYPQDRRIPKTTGVAKAALEQLLAGPTINEGDNGFFTSINQGTKLISLKIDNGTAFADFDEMLGVNVGGSCRVTAIRAEIEQTLKQFSTIKNVVISINGRSEDILQP</sequence>
<dbReference type="Proteomes" id="UP000176951">
    <property type="component" value="Unassembled WGS sequence"/>
</dbReference>
<accession>A0A1G2PV41</accession>
<dbReference type="SMART" id="SM00909">
    <property type="entry name" value="Germane"/>
    <property type="match status" value="1"/>
</dbReference>
<gene>
    <name evidence="4" type="ORF">A3A97_04745</name>
</gene>